<dbReference type="EMBL" id="MU004560">
    <property type="protein sequence ID" value="KAF2648070.1"/>
    <property type="molecule type" value="Genomic_DNA"/>
</dbReference>
<dbReference type="AlphaFoldDB" id="A0A6A6SKE4"/>
<keyword evidence="2" id="KW-1185">Reference proteome</keyword>
<reference evidence="1" key="1">
    <citation type="journal article" date="2020" name="Stud. Mycol.">
        <title>101 Dothideomycetes genomes: a test case for predicting lifestyles and emergence of pathogens.</title>
        <authorList>
            <person name="Haridas S."/>
            <person name="Albert R."/>
            <person name="Binder M."/>
            <person name="Bloem J."/>
            <person name="Labutti K."/>
            <person name="Salamov A."/>
            <person name="Andreopoulos B."/>
            <person name="Baker S."/>
            <person name="Barry K."/>
            <person name="Bills G."/>
            <person name="Bluhm B."/>
            <person name="Cannon C."/>
            <person name="Castanera R."/>
            <person name="Culley D."/>
            <person name="Daum C."/>
            <person name="Ezra D."/>
            <person name="Gonzalez J."/>
            <person name="Henrissat B."/>
            <person name="Kuo A."/>
            <person name="Liang C."/>
            <person name="Lipzen A."/>
            <person name="Lutzoni F."/>
            <person name="Magnuson J."/>
            <person name="Mondo S."/>
            <person name="Nolan M."/>
            <person name="Ohm R."/>
            <person name="Pangilinan J."/>
            <person name="Park H.-J."/>
            <person name="Ramirez L."/>
            <person name="Alfaro M."/>
            <person name="Sun H."/>
            <person name="Tritt A."/>
            <person name="Yoshinaga Y."/>
            <person name="Zwiers L.-H."/>
            <person name="Turgeon B."/>
            <person name="Goodwin S."/>
            <person name="Spatafora J."/>
            <person name="Crous P."/>
            <person name="Grigoriev I."/>
        </authorList>
    </citation>
    <scope>NUCLEOTIDE SEQUENCE</scope>
    <source>
        <strain evidence="1">CBS 122681</strain>
    </source>
</reference>
<accession>A0A6A6SKE4</accession>
<evidence type="ECO:0000313" key="1">
    <source>
        <dbReference type="EMBL" id="KAF2648070.1"/>
    </source>
</evidence>
<feature type="non-terminal residue" evidence="1">
    <location>
        <position position="120"/>
    </location>
</feature>
<organism evidence="1 2">
    <name type="scientific">Lophiostoma macrostomum CBS 122681</name>
    <dbReference type="NCBI Taxonomy" id="1314788"/>
    <lineage>
        <taxon>Eukaryota</taxon>
        <taxon>Fungi</taxon>
        <taxon>Dikarya</taxon>
        <taxon>Ascomycota</taxon>
        <taxon>Pezizomycotina</taxon>
        <taxon>Dothideomycetes</taxon>
        <taxon>Pleosporomycetidae</taxon>
        <taxon>Pleosporales</taxon>
        <taxon>Lophiostomataceae</taxon>
        <taxon>Lophiostoma</taxon>
    </lineage>
</organism>
<proteinExistence type="predicted"/>
<feature type="non-terminal residue" evidence="1">
    <location>
        <position position="1"/>
    </location>
</feature>
<evidence type="ECO:0000313" key="2">
    <source>
        <dbReference type="Proteomes" id="UP000799324"/>
    </source>
</evidence>
<protein>
    <submittedName>
        <fullName evidence="1">Uncharacterized protein</fullName>
    </submittedName>
</protein>
<gene>
    <name evidence="1" type="ORF">K491DRAFT_577729</name>
</gene>
<sequence length="120" mass="13597">TTPPNDVTGTHSNGHLVETGMYKEDGVLRLFIYDSGTAIPRHFCTVYSYNPVRQKIDFGERRQSPDFVVEEHGWSGDPNTFHQQCMNNHPIPNGQISAQQVFINWRDAVLTTLNDPRNGP</sequence>
<name>A0A6A6SKE4_9PLEO</name>
<dbReference type="Proteomes" id="UP000799324">
    <property type="component" value="Unassembled WGS sequence"/>
</dbReference>